<organism evidence="2 3">
    <name type="scientific">Nocardioides aurantiacus</name>
    <dbReference type="NCBI Taxonomy" id="86796"/>
    <lineage>
        <taxon>Bacteria</taxon>
        <taxon>Bacillati</taxon>
        <taxon>Actinomycetota</taxon>
        <taxon>Actinomycetes</taxon>
        <taxon>Propionibacteriales</taxon>
        <taxon>Nocardioidaceae</taxon>
        <taxon>Nocardioides</taxon>
    </lineage>
</organism>
<dbReference type="PANTHER" id="PTHR43441:SF10">
    <property type="entry name" value="ACETYLTRANSFERASE"/>
    <property type="match status" value="1"/>
</dbReference>
<proteinExistence type="predicted"/>
<dbReference type="GO" id="GO:0008999">
    <property type="term" value="F:protein-N-terminal-alanine acetyltransferase activity"/>
    <property type="evidence" value="ECO:0007669"/>
    <property type="project" value="TreeGrafter"/>
</dbReference>
<dbReference type="SUPFAM" id="SSF55729">
    <property type="entry name" value="Acyl-CoA N-acyltransferases (Nat)"/>
    <property type="match status" value="2"/>
</dbReference>
<accession>A0A3N2CSH0</accession>
<dbReference type="EMBL" id="RKHO01000001">
    <property type="protein sequence ID" value="ROR90184.1"/>
    <property type="molecule type" value="Genomic_DNA"/>
</dbReference>
<keyword evidence="3" id="KW-1185">Reference proteome</keyword>
<name>A0A3N2CSH0_9ACTN</name>
<feature type="domain" description="N-acetyltransferase" evidence="1">
    <location>
        <begin position="198"/>
        <end position="367"/>
    </location>
</feature>
<dbReference type="Proteomes" id="UP000281738">
    <property type="component" value="Unassembled WGS sequence"/>
</dbReference>
<dbReference type="PANTHER" id="PTHR43441">
    <property type="entry name" value="RIBOSOMAL-PROTEIN-SERINE ACETYLTRANSFERASE"/>
    <property type="match status" value="1"/>
</dbReference>
<sequence length="374" mass="41606">MTRVPTLTDGVVTLRGHTEDDVPAVLEQCTDPVMQAWTTVPVPYTLDDAKTFVRHLVPGGWEADADWGFAVTTPDADGTERFAGGVGLVDRGAGLAEIGYATSPWARGRGITERACRLLLRWGFEERGLAAVDWTAKKWNWPSRRLAWRLGFDVGQERWWMQQRGALVPAWHATLARGEELAPRHPWYDVPVLRDQGVVLRPPADADLPRMLECLADPSMQHVSEGPRERAPHTAERWPDLVEERREWAARGEAVAWTVADPDTDVHLGLVQLYHLHHRRQAELGFWAHPDARGRGLTTRGVRVALRHAFVPWDDGGLGLRRVHAHAASANAASCRVLAAAGLRETGATRSEVLLGDGTWSDTTRFDLLAQEWG</sequence>
<dbReference type="PROSITE" id="PS51186">
    <property type="entry name" value="GNAT"/>
    <property type="match status" value="2"/>
</dbReference>
<dbReference type="OrthoDB" id="9795188at2"/>
<dbReference type="InterPro" id="IPR016181">
    <property type="entry name" value="Acyl_CoA_acyltransferase"/>
</dbReference>
<dbReference type="AlphaFoldDB" id="A0A3N2CSH0"/>
<dbReference type="GO" id="GO:0005737">
    <property type="term" value="C:cytoplasm"/>
    <property type="evidence" value="ECO:0007669"/>
    <property type="project" value="TreeGrafter"/>
</dbReference>
<dbReference type="GO" id="GO:1990189">
    <property type="term" value="F:protein N-terminal-serine acetyltransferase activity"/>
    <property type="evidence" value="ECO:0007669"/>
    <property type="project" value="TreeGrafter"/>
</dbReference>
<protein>
    <submittedName>
        <fullName evidence="2">RimJ/RimL family protein N-acetyltransferase</fullName>
    </submittedName>
</protein>
<evidence type="ECO:0000313" key="2">
    <source>
        <dbReference type="EMBL" id="ROR90184.1"/>
    </source>
</evidence>
<reference evidence="2 3" key="1">
    <citation type="submission" date="2018-11" db="EMBL/GenBank/DDBJ databases">
        <title>Sequencing the genomes of 1000 actinobacteria strains.</title>
        <authorList>
            <person name="Klenk H.-P."/>
        </authorList>
    </citation>
    <scope>NUCLEOTIDE SEQUENCE [LARGE SCALE GENOMIC DNA]</scope>
    <source>
        <strain evidence="2 3">DSM 12652</strain>
    </source>
</reference>
<feature type="domain" description="N-acetyltransferase" evidence="1">
    <location>
        <begin position="12"/>
        <end position="174"/>
    </location>
</feature>
<dbReference type="Pfam" id="PF13302">
    <property type="entry name" value="Acetyltransf_3"/>
    <property type="match status" value="2"/>
</dbReference>
<dbReference type="InterPro" id="IPR000182">
    <property type="entry name" value="GNAT_dom"/>
</dbReference>
<comment type="caution">
    <text evidence="2">The sequence shown here is derived from an EMBL/GenBank/DDBJ whole genome shotgun (WGS) entry which is preliminary data.</text>
</comment>
<evidence type="ECO:0000259" key="1">
    <source>
        <dbReference type="PROSITE" id="PS51186"/>
    </source>
</evidence>
<keyword evidence="2" id="KW-0808">Transferase</keyword>
<dbReference type="Gene3D" id="3.40.630.30">
    <property type="match status" value="2"/>
</dbReference>
<evidence type="ECO:0000313" key="3">
    <source>
        <dbReference type="Proteomes" id="UP000281738"/>
    </source>
</evidence>
<dbReference type="RefSeq" id="WP_123389373.1">
    <property type="nucleotide sequence ID" value="NZ_RKHO01000001.1"/>
</dbReference>
<dbReference type="InterPro" id="IPR051908">
    <property type="entry name" value="Ribosomal_N-acetyltransferase"/>
</dbReference>
<gene>
    <name evidence="2" type="ORF">EDD33_1019</name>
</gene>